<name>A1ZZZ1_MICM2</name>
<accession>A1ZZZ1</accession>
<reference evidence="2 3" key="1">
    <citation type="submission" date="2007-01" db="EMBL/GenBank/DDBJ databases">
        <authorList>
            <person name="Haygood M."/>
            <person name="Podell S."/>
            <person name="Anderson C."/>
            <person name="Hopkinson B."/>
            <person name="Roe K."/>
            <person name="Barbeau K."/>
            <person name="Gaasterland T."/>
            <person name="Ferriera S."/>
            <person name="Johnson J."/>
            <person name="Kravitz S."/>
            <person name="Beeson K."/>
            <person name="Sutton G."/>
            <person name="Rogers Y.-H."/>
            <person name="Friedman R."/>
            <person name="Frazier M."/>
            <person name="Venter J.C."/>
        </authorList>
    </citation>
    <scope>NUCLEOTIDE SEQUENCE [LARGE SCALE GENOMIC DNA]</scope>
    <source>
        <strain evidence="2 3">ATCC 23134</strain>
    </source>
</reference>
<dbReference type="AlphaFoldDB" id="A1ZZZ1"/>
<feature type="domain" description="Protein NO VEIN C-terminal" evidence="1">
    <location>
        <begin position="121"/>
        <end position="209"/>
    </location>
</feature>
<protein>
    <recommendedName>
        <fullName evidence="1">Protein NO VEIN C-terminal domain-containing protein</fullName>
    </recommendedName>
</protein>
<keyword evidence="3" id="KW-1185">Reference proteome</keyword>
<organism evidence="2 3">
    <name type="scientific">Microscilla marina ATCC 23134</name>
    <dbReference type="NCBI Taxonomy" id="313606"/>
    <lineage>
        <taxon>Bacteria</taxon>
        <taxon>Pseudomonadati</taxon>
        <taxon>Bacteroidota</taxon>
        <taxon>Cytophagia</taxon>
        <taxon>Cytophagales</taxon>
        <taxon>Microscillaceae</taxon>
        <taxon>Microscilla</taxon>
    </lineage>
</organism>
<dbReference type="OrthoDB" id="6402880at2"/>
<dbReference type="EMBL" id="AAWS01000085">
    <property type="protein sequence ID" value="EAY24057.1"/>
    <property type="molecule type" value="Genomic_DNA"/>
</dbReference>
<feature type="non-terminal residue" evidence="2">
    <location>
        <position position="1"/>
    </location>
</feature>
<dbReference type="eggNOG" id="COG3440">
    <property type="taxonomic scope" value="Bacteria"/>
</dbReference>
<comment type="caution">
    <text evidence="2">The sequence shown here is derived from an EMBL/GenBank/DDBJ whole genome shotgun (WGS) entry which is preliminary data.</text>
</comment>
<dbReference type="Proteomes" id="UP000004095">
    <property type="component" value="Unassembled WGS sequence"/>
</dbReference>
<gene>
    <name evidence="2" type="ORF">M23134_02461</name>
</gene>
<proteinExistence type="predicted"/>
<sequence length="238" mass="27652">IEVYCNVDYKYAGDLLTEKHKEALENYMQTHKIEINRLEVNNLSGYDWDKLVEESRQCIIDNFKHYEQMIALLAQNRLREQVPPAQFAAPPPADAVPSFAPQPAKDHVAEAKAKKELGDAGEALVLLWERERLKQNNQKKSAKKVEKKADGEGYDILSFDKEGKEVYIEVKTTTQSAEAPFFMSAHEVAFARLHPQQYWVYRLYNYDEATNSADFFIIKDLHQRAEFRPMNFKVYITQ</sequence>
<dbReference type="RefSeq" id="WP_002705622.1">
    <property type="nucleotide sequence ID" value="NZ_AAWS01000085.1"/>
</dbReference>
<evidence type="ECO:0000313" key="2">
    <source>
        <dbReference type="EMBL" id="EAY24057.1"/>
    </source>
</evidence>
<evidence type="ECO:0000313" key="3">
    <source>
        <dbReference type="Proteomes" id="UP000004095"/>
    </source>
</evidence>
<evidence type="ECO:0000259" key="1">
    <source>
        <dbReference type="Pfam" id="PF13020"/>
    </source>
</evidence>
<dbReference type="Pfam" id="PF13020">
    <property type="entry name" value="NOV_C"/>
    <property type="match status" value="1"/>
</dbReference>
<dbReference type="InterPro" id="IPR024975">
    <property type="entry name" value="NOV_C"/>
</dbReference>